<protein>
    <submittedName>
        <fullName evidence="3">Putative phage tail protein</fullName>
    </submittedName>
</protein>
<name>A0A1B7I4K6_9ENTR</name>
<evidence type="ECO:0000256" key="1">
    <source>
        <dbReference type="SAM" id="Phobius"/>
    </source>
</evidence>
<feature type="transmembrane region" description="Helical" evidence="1">
    <location>
        <begin position="379"/>
        <end position="402"/>
    </location>
</feature>
<dbReference type="RefSeq" id="WP_064512292.1">
    <property type="nucleotide sequence ID" value="NZ_LXEP01000006.1"/>
</dbReference>
<feature type="transmembrane region" description="Helical" evidence="1">
    <location>
        <begin position="422"/>
        <end position="442"/>
    </location>
</feature>
<feature type="transmembrane region" description="Helical" evidence="1">
    <location>
        <begin position="463"/>
        <end position="488"/>
    </location>
</feature>
<dbReference type="AlphaFoldDB" id="A0A1B7I4K6"/>
<dbReference type="InterPro" id="IPR010090">
    <property type="entry name" value="Phage_tape_meas"/>
</dbReference>
<organism evidence="3 4">
    <name type="scientific">Buttiauxella gaviniae ATCC 51604</name>
    <dbReference type="NCBI Taxonomy" id="1354253"/>
    <lineage>
        <taxon>Bacteria</taxon>
        <taxon>Pseudomonadati</taxon>
        <taxon>Pseudomonadota</taxon>
        <taxon>Gammaproteobacteria</taxon>
        <taxon>Enterobacterales</taxon>
        <taxon>Enterobacteriaceae</taxon>
        <taxon>Buttiauxella</taxon>
    </lineage>
</organism>
<gene>
    <name evidence="3" type="ORF">M977_00750</name>
</gene>
<dbReference type="Pfam" id="PF10145">
    <property type="entry name" value="PhageMin_Tail"/>
    <property type="match status" value="1"/>
</dbReference>
<keyword evidence="1" id="KW-0812">Transmembrane</keyword>
<dbReference type="EMBL" id="LXEP01000006">
    <property type="protein sequence ID" value="OAT23275.1"/>
    <property type="molecule type" value="Genomic_DNA"/>
</dbReference>
<sequence>MSAQLDFTLALIDKITRPLKQAEAGVKGFASKSTQAFSNIAVGGAGLFGVGMGIKAVLQPAHEMNMALGEVRSLGTAENALNSLRDAAMNFSIAYGGSATDFVKSSYDIQSAISGLAGDDLASFTNASNVLAKATKADAGTITSYMGTMYGIFAKDAAAMGNAKWVEDIAGKTAIAVKMFKTSGNEMAGAFTALGASATSSGAGVSEQFAILGQLQSTMSGSEAGTKYKSFLAGVGGAQKALGLAFTDASGKMKSTPQILDLIRGKYGDLSKVADSDLIKKAFGSDEAVAMIKLLINNTDTLKGNINAIGNTKGLDYAVNMAKNMVDPWERLTAYMDAIRIVIGATLLPTIYPLLNGVADTGKQFMRWQAIFPHITKAIGLMVMAMLSLGAAGSVANIAIGVHRFAMLGLKSVLGPVARLLGLNRLAMLAGNQATIIFSAGLKMVRGAILATSMAARMGAASFLMMAWPVALVVGAIAALVAAVYVFWQPIKAFVSGFISGFSEAFSALTPFAGMFDVIATAISPVWNGIKTLFGWFSSLLSPIQMSAGELNNVTSAGQACGQFVAQAIGLILSPIQLVITQFGHLFDAMGIIKQGWLDVIAVFNLASPVESFQKMGEVISNVFAGLWDVIKASFSDTYNWIVEKLNMLPGVSIEAMNIASTSTTAAMPTAAALTTGGAAAAPASFTPDLLTGGTVQGVGSKGVLAGGAVSSGQTTIDQRKTFGDTTIQVQQMPTPTQLREWQETQG</sequence>
<proteinExistence type="predicted"/>
<reference evidence="3 4" key="1">
    <citation type="submission" date="2016-04" db="EMBL/GenBank/DDBJ databases">
        <title>ATOL: Assembling a taxonomically balanced genome-scale reconstruction of the evolutionary history of the Enterobacteriaceae.</title>
        <authorList>
            <person name="Plunkett G.III."/>
            <person name="Neeno-Eckwall E.C."/>
            <person name="Glasner J.D."/>
            <person name="Perna N.T."/>
        </authorList>
    </citation>
    <scope>NUCLEOTIDE SEQUENCE [LARGE SCALE GENOMIC DNA]</scope>
    <source>
        <strain evidence="3 4">ATCC 51604</strain>
    </source>
</reference>
<evidence type="ECO:0000313" key="3">
    <source>
        <dbReference type="EMBL" id="OAT23275.1"/>
    </source>
</evidence>
<accession>A0A1B7I4K6</accession>
<feature type="transmembrane region" description="Helical" evidence="1">
    <location>
        <begin position="338"/>
        <end position="358"/>
    </location>
</feature>
<comment type="caution">
    <text evidence="3">The sequence shown here is derived from an EMBL/GenBank/DDBJ whole genome shotgun (WGS) entry which is preliminary data.</text>
</comment>
<keyword evidence="1" id="KW-1133">Transmembrane helix</keyword>
<dbReference type="PATRIC" id="fig|1354253.4.peg.772"/>
<evidence type="ECO:0000313" key="4">
    <source>
        <dbReference type="Proteomes" id="UP000078504"/>
    </source>
</evidence>
<keyword evidence="1" id="KW-0472">Membrane</keyword>
<evidence type="ECO:0000259" key="2">
    <source>
        <dbReference type="Pfam" id="PF10145"/>
    </source>
</evidence>
<feature type="domain" description="Phage tail tape measure protein" evidence="2">
    <location>
        <begin position="85"/>
        <end position="284"/>
    </location>
</feature>
<dbReference type="Proteomes" id="UP000078504">
    <property type="component" value="Unassembled WGS sequence"/>
</dbReference>